<dbReference type="Pfam" id="PF05768">
    <property type="entry name" value="Glrx-like"/>
    <property type="match status" value="1"/>
</dbReference>
<feature type="compositionally biased region" description="Polar residues" evidence="8">
    <location>
        <begin position="377"/>
        <end position="392"/>
    </location>
</feature>
<dbReference type="SUPFAM" id="SSF52833">
    <property type="entry name" value="Thioredoxin-like"/>
    <property type="match status" value="1"/>
</dbReference>
<dbReference type="OrthoDB" id="429967at2759"/>
<name>A0A166E4W2_9AGAM</name>
<reference evidence="10 11" key="1">
    <citation type="journal article" date="2016" name="Mol. Biol. Evol.">
        <title>Comparative Genomics of Early-Diverging Mushroom-Forming Fungi Provides Insights into the Origins of Lignocellulose Decay Capabilities.</title>
        <authorList>
            <person name="Nagy L.G."/>
            <person name="Riley R."/>
            <person name="Tritt A."/>
            <person name="Adam C."/>
            <person name="Daum C."/>
            <person name="Floudas D."/>
            <person name="Sun H."/>
            <person name="Yadav J.S."/>
            <person name="Pangilinan J."/>
            <person name="Larsson K.H."/>
            <person name="Matsuura K."/>
            <person name="Barry K."/>
            <person name="Labutti K."/>
            <person name="Kuo R."/>
            <person name="Ohm R.A."/>
            <person name="Bhattacharya S.S."/>
            <person name="Shirouzu T."/>
            <person name="Yoshinaga Y."/>
            <person name="Martin F.M."/>
            <person name="Grigoriev I.V."/>
            <person name="Hibbett D.S."/>
        </authorList>
    </citation>
    <scope>NUCLEOTIDE SEQUENCE [LARGE SCALE GENOMIC DNA]</scope>
    <source>
        <strain evidence="10 11">HHB10207 ss-3</strain>
    </source>
</reference>
<evidence type="ECO:0000256" key="8">
    <source>
        <dbReference type="SAM" id="MobiDB-lite"/>
    </source>
</evidence>
<dbReference type="Proteomes" id="UP000076798">
    <property type="component" value="Unassembled WGS sequence"/>
</dbReference>
<evidence type="ECO:0000256" key="6">
    <source>
        <dbReference type="ARBA" id="ARBA00023242"/>
    </source>
</evidence>
<accession>A0A166E4W2</accession>
<evidence type="ECO:0000256" key="3">
    <source>
        <dbReference type="ARBA" id="ARBA00022723"/>
    </source>
</evidence>
<comment type="similarity">
    <text evidence="2">Belongs to the ZCCHC8 family.</text>
</comment>
<dbReference type="Pfam" id="PF04046">
    <property type="entry name" value="PSP"/>
    <property type="match status" value="1"/>
</dbReference>
<dbReference type="InterPro" id="IPR036249">
    <property type="entry name" value="Thioredoxin-like_sf"/>
</dbReference>
<sequence length="408" mass="46627">MLRRAVPKFTLFTGPSCSLCDIAKAELKKVRESRPFELETINIQDRGHRRWKKLYGWWIPVLHLEGQEVAKGDGVEEGGGDDESPFPFAEYSIDITPQETISSDDVILYDTSDYIPIGEETVSDDADEVTDSRRCFNCGSPSHGVSSCPEPRNPELIALSRQMFQFYNDSTSSMRFHEGIGKQLEKLSFIDEFQPGRVQGYLLREALDLDEEQEINEDYPWYYNMMRWGYPPGYYSRLDPKTRCRSRILDVDALEISSDDDDLAIFGEDETDMVHGDILKNSDSQHEDPENGAESGKEKRWVTYSTSLFLSDILPVYSRAPLPDPESTKSATFTSDREDLWQRLIREQNPVAAVHKPQLKRTPPPPWRWPGCHTQERSSSSPALDIRSSPSSRMDDDEAEDQDMDVSD</sequence>
<dbReference type="AlphaFoldDB" id="A0A166E4W2"/>
<evidence type="ECO:0000259" key="9">
    <source>
        <dbReference type="PROSITE" id="PS50158"/>
    </source>
</evidence>
<dbReference type="Gene3D" id="3.40.30.10">
    <property type="entry name" value="Glutaredoxin"/>
    <property type="match status" value="1"/>
</dbReference>
<evidence type="ECO:0000313" key="10">
    <source>
        <dbReference type="EMBL" id="KZT39211.1"/>
    </source>
</evidence>
<dbReference type="InterPro" id="IPR006568">
    <property type="entry name" value="PSP_pro-rich"/>
</dbReference>
<dbReference type="InterPro" id="IPR052115">
    <property type="entry name" value="NEXT_complex_subunit_ZCCHC8"/>
</dbReference>
<dbReference type="InterPro" id="IPR001878">
    <property type="entry name" value="Znf_CCHC"/>
</dbReference>
<feature type="region of interest" description="Disordered" evidence="8">
    <location>
        <begin position="349"/>
        <end position="408"/>
    </location>
</feature>
<evidence type="ECO:0000256" key="4">
    <source>
        <dbReference type="ARBA" id="ARBA00022771"/>
    </source>
</evidence>
<dbReference type="PANTHER" id="PTHR13316">
    <property type="entry name" value="ZINC FINGER, CCHC DOMAIN CONTAINING 8"/>
    <property type="match status" value="1"/>
</dbReference>
<proteinExistence type="inferred from homology"/>
<keyword evidence="6" id="KW-0539">Nucleus</keyword>
<gene>
    <name evidence="10" type="ORF">SISSUDRAFT_1032763</name>
</gene>
<evidence type="ECO:0000256" key="5">
    <source>
        <dbReference type="ARBA" id="ARBA00022833"/>
    </source>
</evidence>
<evidence type="ECO:0000256" key="1">
    <source>
        <dbReference type="ARBA" id="ARBA00004642"/>
    </source>
</evidence>
<dbReference type="PROSITE" id="PS50158">
    <property type="entry name" value="ZF_CCHC"/>
    <property type="match status" value="1"/>
</dbReference>
<evidence type="ECO:0000256" key="2">
    <source>
        <dbReference type="ARBA" id="ARBA00007497"/>
    </source>
</evidence>
<feature type="region of interest" description="Disordered" evidence="8">
    <location>
        <begin position="279"/>
        <end position="298"/>
    </location>
</feature>
<dbReference type="EMBL" id="KV428049">
    <property type="protein sequence ID" value="KZT39211.1"/>
    <property type="molecule type" value="Genomic_DNA"/>
</dbReference>
<dbReference type="GO" id="GO:0071013">
    <property type="term" value="C:catalytic step 2 spliceosome"/>
    <property type="evidence" value="ECO:0007669"/>
    <property type="project" value="TreeGrafter"/>
</dbReference>
<keyword evidence="4 7" id="KW-0863">Zinc-finger</keyword>
<feature type="compositionally biased region" description="Acidic residues" evidence="8">
    <location>
        <begin position="395"/>
        <end position="408"/>
    </location>
</feature>
<evidence type="ECO:0000313" key="11">
    <source>
        <dbReference type="Proteomes" id="UP000076798"/>
    </source>
</evidence>
<dbReference type="GO" id="GO:0003723">
    <property type="term" value="F:RNA binding"/>
    <property type="evidence" value="ECO:0007669"/>
    <property type="project" value="TreeGrafter"/>
</dbReference>
<evidence type="ECO:0000256" key="7">
    <source>
        <dbReference type="PROSITE-ProRule" id="PRU00047"/>
    </source>
</evidence>
<dbReference type="GO" id="GO:0008270">
    <property type="term" value="F:zinc ion binding"/>
    <property type="evidence" value="ECO:0007669"/>
    <property type="project" value="UniProtKB-KW"/>
</dbReference>
<dbReference type="InterPro" id="IPR008554">
    <property type="entry name" value="Glutaredoxin-like"/>
</dbReference>
<dbReference type="GO" id="GO:0005654">
    <property type="term" value="C:nucleoplasm"/>
    <property type="evidence" value="ECO:0007669"/>
    <property type="project" value="UniProtKB-SubCell"/>
</dbReference>
<feature type="domain" description="CCHC-type" evidence="9">
    <location>
        <begin position="133"/>
        <end position="150"/>
    </location>
</feature>
<organism evidence="10 11">
    <name type="scientific">Sistotremastrum suecicum HHB10207 ss-3</name>
    <dbReference type="NCBI Taxonomy" id="1314776"/>
    <lineage>
        <taxon>Eukaryota</taxon>
        <taxon>Fungi</taxon>
        <taxon>Dikarya</taxon>
        <taxon>Basidiomycota</taxon>
        <taxon>Agaricomycotina</taxon>
        <taxon>Agaricomycetes</taxon>
        <taxon>Sistotremastrales</taxon>
        <taxon>Sistotremastraceae</taxon>
        <taxon>Sistotremastrum</taxon>
    </lineage>
</organism>
<comment type="subcellular location">
    <subcellularLocation>
        <location evidence="1">Nucleus</location>
        <location evidence="1">Nucleoplasm</location>
    </subcellularLocation>
</comment>
<protein>
    <recommendedName>
        <fullName evidence="9">CCHC-type domain-containing protein</fullName>
    </recommendedName>
</protein>
<dbReference type="STRING" id="1314776.A0A166E4W2"/>
<keyword evidence="3" id="KW-0479">Metal-binding</keyword>
<dbReference type="PANTHER" id="PTHR13316:SF0">
    <property type="entry name" value="ZINC FINGER CCHC DOMAIN-CONTAINING PROTEIN 8"/>
    <property type="match status" value="1"/>
</dbReference>
<keyword evidence="11" id="KW-1185">Reference proteome</keyword>
<keyword evidence="5" id="KW-0862">Zinc</keyword>